<sequence>MFKSKLKKWLGNALTVLLLVIGLVLWISLPWIGVLAVAVLVALWLLLTRGGRLALAATRIGVASLPQRWGASSVIVVGIAGVVGVLVAMLAMGEGFQATLNNTGDDTTAIVLRGGTHAVHAARHQP</sequence>
<dbReference type="Proteomes" id="UP000740926">
    <property type="component" value="Unassembled WGS sequence"/>
</dbReference>
<evidence type="ECO:0000313" key="2">
    <source>
        <dbReference type="EMBL" id="KAG1536057.1"/>
    </source>
</evidence>
<feature type="transmembrane region" description="Helical" evidence="1">
    <location>
        <begin position="69"/>
        <end position="92"/>
    </location>
</feature>
<organism evidence="2 3">
    <name type="scientific">Rhizopus delemar</name>
    <dbReference type="NCBI Taxonomy" id="936053"/>
    <lineage>
        <taxon>Eukaryota</taxon>
        <taxon>Fungi</taxon>
        <taxon>Fungi incertae sedis</taxon>
        <taxon>Mucoromycota</taxon>
        <taxon>Mucoromycotina</taxon>
        <taxon>Mucoromycetes</taxon>
        <taxon>Mucorales</taxon>
        <taxon>Mucorineae</taxon>
        <taxon>Rhizopodaceae</taxon>
        <taxon>Rhizopus</taxon>
    </lineage>
</organism>
<comment type="caution">
    <text evidence="2">The sequence shown here is derived from an EMBL/GenBank/DDBJ whole genome shotgun (WGS) entry which is preliminary data.</text>
</comment>
<dbReference type="AlphaFoldDB" id="A0A9P6XZU4"/>
<evidence type="ECO:0000256" key="1">
    <source>
        <dbReference type="SAM" id="Phobius"/>
    </source>
</evidence>
<gene>
    <name evidence="2" type="ORF">G6F50_015168</name>
</gene>
<evidence type="ECO:0000313" key="3">
    <source>
        <dbReference type="Proteomes" id="UP000740926"/>
    </source>
</evidence>
<reference evidence="2 3" key="1">
    <citation type="journal article" date="2020" name="Microb. Genom.">
        <title>Genetic diversity of clinical and environmental Mucorales isolates obtained from an investigation of mucormycosis cases among solid organ transplant recipients.</title>
        <authorList>
            <person name="Nguyen M.H."/>
            <person name="Kaul D."/>
            <person name="Muto C."/>
            <person name="Cheng S.J."/>
            <person name="Richter R.A."/>
            <person name="Bruno V.M."/>
            <person name="Liu G."/>
            <person name="Beyhan S."/>
            <person name="Sundermann A.J."/>
            <person name="Mounaud S."/>
            <person name="Pasculle A.W."/>
            <person name="Nierman W.C."/>
            <person name="Driscoll E."/>
            <person name="Cumbie R."/>
            <person name="Clancy C.J."/>
            <person name="Dupont C.L."/>
        </authorList>
    </citation>
    <scope>NUCLEOTIDE SEQUENCE [LARGE SCALE GENOMIC DNA]</scope>
    <source>
        <strain evidence="2 3">GL24</strain>
    </source>
</reference>
<accession>A0A9P6XZU4</accession>
<keyword evidence="1" id="KW-1133">Transmembrane helix</keyword>
<protein>
    <submittedName>
        <fullName evidence="2">Uncharacterized protein</fullName>
    </submittedName>
</protein>
<dbReference type="EMBL" id="JAANIU010008035">
    <property type="protein sequence ID" value="KAG1536057.1"/>
    <property type="molecule type" value="Genomic_DNA"/>
</dbReference>
<keyword evidence="1" id="KW-0812">Transmembrane</keyword>
<feature type="transmembrane region" description="Helical" evidence="1">
    <location>
        <begin position="31"/>
        <end position="48"/>
    </location>
</feature>
<proteinExistence type="predicted"/>
<keyword evidence="1" id="KW-0472">Membrane</keyword>
<name>A0A9P6XZU4_9FUNG</name>
<keyword evidence="3" id="KW-1185">Reference proteome</keyword>
<feature type="transmembrane region" description="Helical" evidence="1">
    <location>
        <begin position="9"/>
        <end position="25"/>
    </location>
</feature>